<dbReference type="NCBIfam" id="TIGR01029">
    <property type="entry name" value="rpsG_bact"/>
    <property type="match status" value="1"/>
</dbReference>
<evidence type="ECO:0000313" key="9">
    <source>
        <dbReference type="EMBL" id="OGH74347.1"/>
    </source>
</evidence>
<sequence>MPRSKQIAKRTIAPDSRFNNLIIAKFINVIMKNGKKTVAQDIVYGALEILKEKKPATDMVKLFEEVMDAIRPAVEVRSRRVGGANYQVPMPVSSDRQNALAFRWLIAAAKARKSGGMRNCLASEMLDAMAGTGGAIKKKEDTHRMAEANKAFAHFARRRN</sequence>
<dbReference type="CDD" id="cd14869">
    <property type="entry name" value="uS7_Bacteria"/>
    <property type="match status" value="1"/>
</dbReference>
<keyword evidence="3 6" id="KW-0694">RNA-binding</keyword>
<evidence type="ECO:0000256" key="4">
    <source>
        <dbReference type="ARBA" id="ARBA00022980"/>
    </source>
</evidence>
<proteinExistence type="inferred from homology"/>
<dbReference type="InterPro" id="IPR005717">
    <property type="entry name" value="Ribosomal_uS7_bac/org-type"/>
</dbReference>
<dbReference type="PIRSF" id="PIRSF002122">
    <property type="entry name" value="RPS7p_RPS7a_RPS5e_RPS7o"/>
    <property type="match status" value="1"/>
</dbReference>
<evidence type="ECO:0000256" key="5">
    <source>
        <dbReference type="ARBA" id="ARBA00023274"/>
    </source>
</evidence>
<gene>
    <name evidence="6" type="primary">rpsG</name>
    <name evidence="9" type="ORF">A3G00_04645</name>
</gene>
<dbReference type="EMBL" id="MFQN01000018">
    <property type="protein sequence ID" value="OGH74347.1"/>
    <property type="molecule type" value="Genomic_DNA"/>
</dbReference>
<dbReference type="PROSITE" id="PS00052">
    <property type="entry name" value="RIBOSOMAL_S7"/>
    <property type="match status" value="1"/>
</dbReference>
<dbReference type="InterPro" id="IPR036823">
    <property type="entry name" value="Ribosomal_uS7_dom_sf"/>
</dbReference>
<organism evidence="9 10">
    <name type="scientific">Candidatus Magasanikbacteria bacterium RIFCSPLOWO2_12_FULL_43_12</name>
    <dbReference type="NCBI Taxonomy" id="1798692"/>
    <lineage>
        <taxon>Bacteria</taxon>
        <taxon>Candidatus Magasanikiibacteriota</taxon>
    </lineage>
</organism>
<evidence type="ECO:0000313" key="10">
    <source>
        <dbReference type="Proteomes" id="UP000178347"/>
    </source>
</evidence>
<dbReference type="GO" id="GO:0003735">
    <property type="term" value="F:structural constituent of ribosome"/>
    <property type="evidence" value="ECO:0007669"/>
    <property type="project" value="InterPro"/>
</dbReference>
<keyword evidence="4 6" id="KW-0689">Ribosomal protein</keyword>
<keyword evidence="2 6" id="KW-0699">rRNA-binding</keyword>
<dbReference type="SUPFAM" id="SSF47973">
    <property type="entry name" value="Ribosomal protein S7"/>
    <property type="match status" value="1"/>
</dbReference>
<dbReference type="FunFam" id="1.10.455.10:FF:000001">
    <property type="entry name" value="30S ribosomal protein S7"/>
    <property type="match status" value="1"/>
</dbReference>
<comment type="subunit">
    <text evidence="6">Part of the 30S ribosomal subunit. Contacts proteins S9 and S11.</text>
</comment>
<protein>
    <recommendedName>
        <fullName evidence="6">Small ribosomal subunit protein uS7</fullName>
    </recommendedName>
</protein>
<evidence type="ECO:0000256" key="2">
    <source>
        <dbReference type="ARBA" id="ARBA00022730"/>
    </source>
</evidence>
<name>A0A1F6MRT7_9BACT</name>
<dbReference type="HAMAP" id="MF_00480_B">
    <property type="entry name" value="Ribosomal_uS7_B"/>
    <property type="match status" value="1"/>
</dbReference>
<evidence type="ECO:0000259" key="8">
    <source>
        <dbReference type="Pfam" id="PF00177"/>
    </source>
</evidence>
<feature type="domain" description="Small ribosomal subunit protein uS7" evidence="8">
    <location>
        <begin position="2"/>
        <end position="150"/>
    </location>
</feature>
<evidence type="ECO:0000256" key="7">
    <source>
        <dbReference type="RuleBase" id="RU003619"/>
    </source>
</evidence>
<dbReference type="AlphaFoldDB" id="A0A1F6MRT7"/>
<evidence type="ECO:0000256" key="1">
    <source>
        <dbReference type="ARBA" id="ARBA00007151"/>
    </source>
</evidence>
<dbReference type="PANTHER" id="PTHR11205">
    <property type="entry name" value="RIBOSOMAL PROTEIN S7"/>
    <property type="match status" value="1"/>
</dbReference>
<keyword evidence="5 6" id="KW-0687">Ribonucleoprotein</keyword>
<evidence type="ECO:0000256" key="6">
    <source>
        <dbReference type="HAMAP-Rule" id="MF_00480"/>
    </source>
</evidence>
<comment type="function">
    <text evidence="6">One of the primary rRNA binding proteins, it binds directly to 16S rRNA where it nucleates assembly of the head domain of the 30S subunit. Is located at the subunit interface close to the decoding center, probably blocks exit of the E-site tRNA.</text>
</comment>
<dbReference type="Proteomes" id="UP000178347">
    <property type="component" value="Unassembled WGS sequence"/>
</dbReference>
<dbReference type="InterPro" id="IPR023798">
    <property type="entry name" value="Ribosomal_uS7_dom"/>
</dbReference>
<dbReference type="Gene3D" id="1.10.455.10">
    <property type="entry name" value="Ribosomal protein S7 domain"/>
    <property type="match status" value="1"/>
</dbReference>
<dbReference type="GO" id="GO:0019843">
    <property type="term" value="F:rRNA binding"/>
    <property type="evidence" value="ECO:0007669"/>
    <property type="project" value="UniProtKB-UniRule"/>
</dbReference>
<comment type="caution">
    <text evidence="9">The sequence shown here is derived from an EMBL/GenBank/DDBJ whole genome shotgun (WGS) entry which is preliminary data.</text>
</comment>
<keyword evidence="6" id="KW-0820">tRNA-binding</keyword>
<dbReference type="Pfam" id="PF00177">
    <property type="entry name" value="Ribosomal_S7"/>
    <property type="match status" value="1"/>
</dbReference>
<dbReference type="InterPro" id="IPR020606">
    <property type="entry name" value="Ribosomal_uS7_CS"/>
</dbReference>
<accession>A0A1F6MRT7</accession>
<comment type="similarity">
    <text evidence="1 6 7">Belongs to the universal ribosomal protein uS7 family.</text>
</comment>
<dbReference type="GO" id="GO:0006412">
    <property type="term" value="P:translation"/>
    <property type="evidence" value="ECO:0007669"/>
    <property type="project" value="UniProtKB-UniRule"/>
</dbReference>
<dbReference type="STRING" id="1798692.A3G00_04645"/>
<dbReference type="GO" id="GO:0015935">
    <property type="term" value="C:small ribosomal subunit"/>
    <property type="evidence" value="ECO:0007669"/>
    <property type="project" value="InterPro"/>
</dbReference>
<reference evidence="9 10" key="1">
    <citation type="journal article" date="2016" name="Nat. Commun.">
        <title>Thousands of microbial genomes shed light on interconnected biogeochemical processes in an aquifer system.</title>
        <authorList>
            <person name="Anantharaman K."/>
            <person name="Brown C.T."/>
            <person name="Hug L.A."/>
            <person name="Sharon I."/>
            <person name="Castelle C.J."/>
            <person name="Probst A.J."/>
            <person name="Thomas B.C."/>
            <person name="Singh A."/>
            <person name="Wilkins M.J."/>
            <person name="Karaoz U."/>
            <person name="Brodie E.L."/>
            <person name="Williams K.H."/>
            <person name="Hubbard S.S."/>
            <person name="Banfield J.F."/>
        </authorList>
    </citation>
    <scope>NUCLEOTIDE SEQUENCE [LARGE SCALE GENOMIC DNA]</scope>
</reference>
<evidence type="ECO:0000256" key="3">
    <source>
        <dbReference type="ARBA" id="ARBA00022884"/>
    </source>
</evidence>
<dbReference type="GO" id="GO:0000049">
    <property type="term" value="F:tRNA binding"/>
    <property type="evidence" value="ECO:0007669"/>
    <property type="project" value="UniProtKB-UniRule"/>
</dbReference>
<dbReference type="InterPro" id="IPR000235">
    <property type="entry name" value="Ribosomal_uS7"/>
</dbReference>